<evidence type="ECO:0000313" key="1">
    <source>
        <dbReference type="EMBL" id="HJA78441.1"/>
    </source>
</evidence>
<evidence type="ECO:0000313" key="2">
    <source>
        <dbReference type="Proteomes" id="UP000823821"/>
    </source>
</evidence>
<dbReference type="Proteomes" id="UP000823821">
    <property type="component" value="Unassembled WGS sequence"/>
</dbReference>
<dbReference type="Pfam" id="PF13419">
    <property type="entry name" value="HAD_2"/>
    <property type="match status" value="1"/>
</dbReference>
<dbReference type="EMBL" id="DWZD01000018">
    <property type="protein sequence ID" value="HJA78441.1"/>
    <property type="molecule type" value="Genomic_DNA"/>
</dbReference>
<protein>
    <submittedName>
        <fullName evidence="1">HAD hydrolase-like protein</fullName>
    </submittedName>
</protein>
<dbReference type="Gene3D" id="1.10.150.240">
    <property type="entry name" value="Putative phosphatase, domain 2"/>
    <property type="match status" value="1"/>
</dbReference>
<dbReference type="GO" id="GO:0005829">
    <property type="term" value="C:cytosol"/>
    <property type="evidence" value="ECO:0007669"/>
    <property type="project" value="TreeGrafter"/>
</dbReference>
<dbReference type="InterPro" id="IPR036412">
    <property type="entry name" value="HAD-like_sf"/>
</dbReference>
<dbReference type="SUPFAM" id="SSF56784">
    <property type="entry name" value="HAD-like"/>
    <property type="match status" value="1"/>
</dbReference>
<reference evidence="1" key="2">
    <citation type="submission" date="2021-04" db="EMBL/GenBank/DDBJ databases">
        <authorList>
            <person name="Gilroy R."/>
        </authorList>
    </citation>
    <scope>NUCLEOTIDE SEQUENCE</scope>
    <source>
        <strain evidence="1">5032</strain>
    </source>
</reference>
<dbReference type="InterPro" id="IPR023198">
    <property type="entry name" value="PGP-like_dom2"/>
</dbReference>
<name>A0A9D2HK50_9BACT</name>
<dbReference type="Gene3D" id="3.40.50.1000">
    <property type="entry name" value="HAD superfamily/HAD-like"/>
    <property type="match status" value="1"/>
</dbReference>
<comment type="caution">
    <text evidence="1">The sequence shown here is derived from an EMBL/GenBank/DDBJ whole genome shotgun (WGS) entry which is preliminary data.</text>
</comment>
<dbReference type="InterPro" id="IPR023214">
    <property type="entry name" value="HAD_sf"/>
</dbReference>
<dbReference type="InterPro" id="IPR041492">
    <property type="entry name" value="HAD_2"/>
</dbReference>
<dbReference type="InterPro" id="IPR050155">
    <property type="entry name" value="HAD-like_hydrolase_sf"/>
</dbReference>
<dbReference type="PANTHER" id="PTHR43434:SF20">
    <property type="entry name" value="5'-NUCLEOTIDASE"/>
    <property type="match status" value="1"/>
</dbReference>
<dbReference type="AlphaFoldDB" id="A0A9D2HK50"/>
<reference evidence="1" key="1">
    <citation type="journal article" date="2021" name="PeerJ">
        <title>Extensive microbial diversity within the chicken gut microbiome revealed by metagenomics and culture.</title>
        <authorList>
            <person name="Gilroy R."/>
            <person name="Ravi A."/>
            <person name="Getino M."/>
            <person name="Pursley I."/>
            <person name="Horton D.L."/>
            <person name="Alikhan N.F."/>
            <person name="Baker D."/>
            <person name="Gharbi K."/>
            <person name="Hall N."/>
            <person name="Watson M."/>
            <person name="Adriaenssens E.M."/>
            <person name="Foster-Nyarko E."/>
            <person name="Jarju S."/>
            <person name="Secka A."/>
            <person name="Antonio M."/>
            <person name="Oren A."/>
            <person name="Chaudhuri R.R."/>
            <person name="La Ragione R."/>
            <person name="Hildebrand F."/>
            <person name="Pallen M.J."/>
        </authorList>
    </citation>
    <scope>NUCLEOTIDE SEQUENCE</scope>
    <source>
        <strain evidence="1">5032</strain>
    </source>
</reference>
<accession>A0A9D2HK50</accession>
<gene>
    <name evidence="1" type="ORF">H9784_02550</name>
</gene>
<proteinExistence type="predicted"/>
<dbReference type="GO" id="GO:0016787">
    <property type="term" value="F:hydrolase activity"/>
    <property type="evidence" value="ECO:0007669"/>
    <property type="project" value="UniProtKB-KW"/>
</dbReference>
<sequence length="218" mass="23737">MTPAFSDCFFDLDGTLTDSAPGILNGVQLALAHFGLHPPRESLHFFIGPPLLESFARYFPDAPEKARTALRIYREYYRERGMFENSVYPGIRELLRDLRAAGVRAHLATAKPEPFALTIMEHFGLREEVCVLAGAELDGPRHDKTDVLCHALRCAALAPQARPLMIGDRRHDVAGAHAVGLPCAGVLYGYGSREELEGAGADSLCATVAELRGLLLPG</sequence>
<dbReference type="PANTHER" id="PTHR43434">
    <property type="entry name" value="PHOSPHOGLYCOLATE PHOSPHATASE"/>
    <property type="match status" value="1"/>
</dbReference>
<organism evidence="1 2">
    <name type="scientific">Candidatus Desulfovibrio intestinavium</name>
    <dbReference type="NCBI Taxonomy" id="2838534"/>
    <lineage>
        <taxon>Bacteria</taxon>
        <taxon>Pseudomonadati</taxon>
        <taxon>Thermodesulfobacteriota</taxon>
        <taxon>Desulfovibrionia</taxon>
        <taxon>Desulfovibrionales</taxon>
        <taxon>Desulfovibrionaceae</taxon>
        <taxon>Desulfovibrio</taxon>
    </lineage>
</organism>
<keyword evidence="1" id="KW-0378">Hydrolase</keyword>
<dbReference type="GO" id="GO:0004713">
    <property type="term" value="F:protein tyrosine kinase activity"/>
    <property type="evidence" value="ECO:0007669"/>
    <property type="project" value="TreeGrafter"/>
</dbReference>